<comment type="caution">
    <text evidence="1">The sequence shown here is derived from an EMBL/GenBank/DDBJ whole genome shotgun (WGS) entry which is preliminary data.</text>
</comment>
<organism evidence="1 2">
    <name type="scientific">Sphingobacterium allocomposti</name>
    <dbReference type="NCBI Taxonomy" id="415956"/>
    <lineage>
        <taxon>Bacteria</taxon>
        <taxon>Pseudomonadati</taxon>
        <taxon>Bacteroidota</taxon>
        <taxon>Sphingobacteriia</taxon>
        <taxon>Sphingobacteriales</taxon>
        <taxon>Sphingobacteriaceae</taxon>
        <taxon>Sphingobacterium</taxon>
    </lineage>
</organism>
<dbReference type="RefSeq" id="WP_148908164.1">
    <property type="nucleotide sequence ID" value="NZ_VNHX01000006.1"/>
</dbReference>
<evidence type="ECO:0000313" key="1">
    <source>
        <dbReference type="EMBL" id="TYP96375.1"/>
    </source>
</evidence>
<dbReference type="EMBL" id="VNHX01000006">
    <property type="protein sequence ID" value="TYP96375.1"/>
    <property type="molecule type" value="Genomic_DNA"/>
</dbReference>
<dbReference type="AlphaFoldDB" id="A0A5S5DL00"/>
<protein>
    <submittedName>
        <fullName evidence="1">6-bladed beta-propeller protein</fullName>
    </submittedName>
</protein>
<sequence>MIRNRRFLLILLYSFFFIILRSQTANETIRIDPDNALGATVSDFFDHVDIIPLETTKESVFGRVYQLKVIDNRLIIGDNETLALLIFSSDGKFIKKLKLQKDFTIDRKNKEIAVLDGDNKISYYDLNGKLLRSKKLEGEFTALFSFNNGGFALSSPRPSQPARLQGIKHDVFLVDNSLKRVGSLFPYDATFGIMDYNQYYDMFNDQGNGTTIYSLPYRYTAFEIDETGISRTYKFIFPEKYSLPKDFDNDSIFFNKRKDYIFNPKSDQDYYRFRGLNPFYRHQNLLFFNTNSVYLTYNNDLVYDLSSRNIFSLNRIVGDSTSFYLPILHAQSQQSLRAIDENSIYTTMPAGALLQLKKEIDLSGKSPTRLFKITEMVKSTDNPIIIRSRFKTNDK</sequence>
<accession>A0A5S5DL00</accession>
<name>A0A5S5DL00_9SPHI</name>
<dbReference type="Proteomes" id="UP000325105">
    <property type="component" value="Unassembled WGS sequence"/>
</dbReference>
<dbReference type="Pfam" id="PF17170">
    <property type="entry name" value="DUF5128"/>
    <property type="match status" value="1"/>
</dbReference>
<keyword evidence="2" id="KW-1185">Reference proteome</keyword>
<gene>
    <name evidence="1" type="ORF">BC792_10683</name>
</gene>
<reference evidence="1 2" key="1">
    <citation type="submission" date="2019-07" db="EMBL/GenBank/DDBJ databases">
        <title>Genomic Encyclopedia of Archaeal and Bacterial Type Strains, Phase II (KMG-II): from individual species to whole genera.</title>
        <authorList>
            <person name="Goeker M."/>
        </authorList>
    </citation>
    <scope>NUCLEOTIDE SEQUENCE [LARGE SCALE GENOMIC DNA]</scope>
    <source>
        <strain evidence="1 2">DSM 18850</strain>
    </source>
</reference>
<proteinExistence type="predicted"/>
<dbReference type="OrthoDB" id="828283at2"/>
<evidence type="ECO:0000313" key="2">
    <source>
        <dbReference type="Proteomes" id="UP000325105"/>
    </source>
</evidence>